<gene>
    <name evidence="2" type="ORF">NE663_03925</name>
</gene>
<accession>A0ABT1SJM5</accession>
<sequence>MNNFEGTLGLAKRAGKVVSGDLIWESIRKKQAKLVVIDADIGMNTRKKLNDKCAFYGIEIMIAPRAQTIMNAIGQNRKAIAICDQGFANALRKWKGT</sequence>
<evidence type="ECO:0000313" key="3">
    <source>
        <dbReference type="Proteomes" id="UP001524435"/>
    </source>
</evidence>
<dbReference type="RefSeq" id="WP_102266582.1">
    <property type="nucleotide sequence ID" value="NZ_CALVCM010000003.1"/>
</dbReference>
<organism evidence="2 3">
    <name type="scientific">Massilicoli timonensis</name>
    <dbReference type="NCBI Taxonomy" id="2015901"/>
    <lineage>
        <taxon>Bacteria</taxon>
        <taxon>Bacillati</taxon>
        <taxon>Bacillota</taxon>
        <taxon>Erysipelotrichia</taxon>
        <taxon>Erysipelotrichales</taxon>
        <taxon>Erysipelotrichaceae</taxon>
        <taxon>Massilicoli</taxon>
    </lineage>
</organism>
<dbReference type="EMBL" id="JANGCH010000004">
    <property type="protein sequence ID" value="MCQ5121404.1"/>
    <property type="molecule type" value="Genomic_DNA"/>
</dbReference>
<dbReference type="InterPro" id="IPR029064">
    <property type="entry name" value="Ribosomal_eL30-like_sf"/>
</dbReference>
<keyword evidence="3" id="KW-1185">Reference proteome</keyword>
<reference evidence="2 3" key="1">
    <citation type="submission" date="2022-06" db="EMBL/GenBank/DDBJ databases">
        <title>Isolation of gut microbiota from human fecal samples.</title>
        <authorList>
            <person name="Pamer E.G."/>
            <person name="Barat B."/>
            <person name="Waligurski E."/>
            <person name="Medina S."/>
            <person name="Paddock L."/>
            <person name="Mostad J."/>
        </authorList>
    </citation>
    <scope>NUCLEOTIDE SEQUENCE [LARGE SCALE GENOMIC DNA]</scope>
    <source>
        <strain evidence="2 3">DFI.6.1</strain>
    </source>
</reference>
<evidence type="ECO:0000313" key="2">
    <source>
        <dbReference type="EMBL" id="MCQ5121404.1"/>
    </source>
</evidence>
<dbReference type="InterPro" id="IPR004038">
    <property type="entry name" value="Ribosomal_eL8/eL30/eS12/Gad45"/>
</dbReference>
<dbReference type="Pfam" id="PF01248">
    <property type="entry name" value="Ribosomal_L7Ae"/>
    <property type="match status" value="1"/>
</dbReference>
<dbReference type="SUPFAM" id="SSF55315">
    <property type="entry name" value="L30e-like"/>
    <property type="match status" value="1"/>
</dbReference>
<evidence type="ECO:0000259" key="1">
    <source>
        <dbReference type="Pfam" id="PF01248"/>
    </source>
</evidence>
<protein>
    <submittedName>
        <fullName evidence="2">Ribosomal L7Ae/L30e/S12e/Gadd45 family protein</fullName>
    </submittedName>
</protein>
<comment type="caution">
    <text evidence="2">The sequence shown here is derived from an EMBL/GenBank/DDBJ whole genome shotgun (WGS) entry which is preliminary data.</text>
</comment>
<dbReference type="Proteomes" id="UP001524435">
    <property type="component" value="Unassembled WGS sequence"/>
</dbReference>
<proteinExistence type="predicted"/>
<name>A0ABT1SJM5_9FIRM</name>
<feature type="domain" description="Ribosomal protein eL8/eL30/eS12/Gadd45" evidence="1">
    <location>
        <begin position="4"/>
        <end position="89"/>
    </location>
</feature>
<dbReference type="Gene3D" id="3.30.1330.30">
    <property type="match status" value="1"/>
</dbReference>